<evidence type="ECO:0000313" key="1">
    <source>
        <dbReference type="EMBL" id="MDU8688511.1"/>
    </source>
</evidence>
<protein>
    <submittedName>
        <fullName evidence="1">Uncharacterized protein</fullName>
    </submittedName>
</protein>
<dbReference type="Proteomes" id="UP001263246">
    <property type="component" value="Unassembled WGS sequence"/>
</dbReference>
<proteinExistence type="predicted"/>
<name>A0ABU3TYX2_9FIRM</name>
<dbReference type="RefSeq" id="WP_249236776.1">
    <property type="nucleotide sequence ID" value="NZ_CP094473.1"/>
</dbReference>
<keyword evidence="2" id="KW-1185">Reference proteome</keyword>
<gene>
    <name evidence="1" type="ORF">RX402_07095</name>
</gene>
<dbReference type="EMBL" id="JAWHPR010000003">
    <property type="protein sequence ID" value="MDU8688511.1"/>
    <property type="molecule type" value="Genomic_DNA"/>
</dbReference>
<organism evidence="1 2">
    <name type="scientific">Faecalibacterium wellingii</name>
    <dbReference type="NCBI Taxonomy" id="2929491"/>
    <lineage>
        <taxon>Bacteria</taxon>
        <taxon>Bacillati</taxon>
        <taxon>Bacillota</taxon>
        <taxon>Clostridia</taxon>
        <taxon>Eubacteriales</taxon>
        <taxon>Oscillospiraceae</taxon>
        <taxon>Faecalibacterium</taxon>
    </lineage>
</organism>
<comment type="caution">
    <text evidence="1">The sequence shown here is derived from an EMBL/GenBank/DDBJ whole genome shotgun (WGS) entry which is preliminary data.</text>
</comment>
<accession>A0ABU3TYX2</accession>
<sequence>MSNWLQAGRMYQNHSTNFIAFAERNFRKAIFLKNETTKTLLQTVKTSILEPEKTTALSDEACLPRLCFERNFMMEDTL</sequence>
<evidence type="ECO:0000313" key="2">
    <source>
        <dbReference type="Proteomes" id="UP001263246"/>
    </source>
</evidence>
<reference evidence="1 2" key="1">
    <citation type="submission" date="2023-10" db="EMBL/GenBank/DDBJ databases">
        <title>Host Genetic Regulation of Human Gut Microbial Structural Variation.</title>
        <authorList>
            <person name="Harmsen H.J.M."/>
        </authorList>
    </citation>
    <scope>NUCLEOTIDE SEQUENCE [LARGE SCALE GENOMIC DNA]</scope>
    <source>
        <strain evidence="1 2">HTF-F</strain>
    </source>
</reference>